<name>A0ABN0DWY0_AERSS</name>
<keyword evidence="2" id="KW-1185">Reference proteome</keyword>
<sequence length="50" mass="5475">MATFSGRIDGNSERAGLELRQPIGYFVPGRFGAHEDAEAWSLALSLVEDH</sequence>
<dbReference type="EMBL" id="AGVO01000058">
    <property type="protein sequence ID" value="EHI51491.1"/>
    <property type="molecule type" value="Genomic_DNA"/>
</dbReference>
<proteinExistence type="predicted"/>
<dbReference type="Proteomes" id="UP000006428">
    <property type="component" value="Unassembled WGS sequence"/>
</dbReference>
<accession>A0ABN0DWY0</accession>
<gene>
    <name evidence="1" type="ORF">IYQ_15623</name>
</gene>
<comment type="caution">
    <text evidence="1">The sequence shown here is derived from an EMBL/GenBank/DDBJ whole genome shotgun (WGS) entry which is preliminary data.</text>
</comment>
<evidence type="ECO:0000313" key="2">
    <source>
        <dbReference type="Proteomes" id="UP000006428"/>
    </source>
</evidence>
<evidence type="ECO:0000313" key="1">
    <source>
        <dbReference type="EMBL" id="EHI51491.1"/>
    </source>
</evidence>
<reference evidence="1 2" key="1">
    <citation type="journal article" date="2012" name="Front. Microbiol.">
        <title>Draft Genome Sequence of the Virulent Strain 01-B526 of the Fish Pathogen Aeromonas salmonicida.</title>
        <authorList>
            <person name="Charette S.J."/>
            <person name="Brochu F."/>
            <person name="Boyle B."/>
            <person name="Filion G."/>
            <person name="Tanaka K.H."/>
            <person name="Derome N."/>
        </authorList>
    </citation>
    <scope>NUCLEOTIDE SEQUENCE [LARGE SCALE GENOMIC DNA]</scope>
    <source>
        <strain evidence="1 2">01-B526</strain>
    </source>
</reference>
<organism evidence="1 2">
    <name type="scientific">Aeromonas salmonicida subsp. salmonicida 01-B526</name>
    <dbReference type="NCBI Taxonomy" id="1076135"/>
    <lineage>
        <taxon>Bacteria</taxon>
        <taxon>Pseudomonadati</taxon>
        <taxon>Pseudomonadota</taxon>
        <taxon>Gammaproteobacteria</taxon>
        <taxon>Aeromonadales</taxon>
        <taxon>Aeromonadaceae</taxon>
        <taxon>Aeromonas</taxon>
    </lineage>
</organism>
<protein>
    <submittedName>
        <fullName evidence="1">Uncharacterized protein</fullName>
    </submittedName>
</protein>